<keyword evidence="5" id="KW-1185">Reference proteome</keyword>
<gene>
    <name evidence="4" type="ORF">FB45DRAFT_758404</name>
</gene>
<evidence type="ECO:0000256" key="1">
    <source>
        <dbReference type="ARBA" id="ARBA00004685"/>
    </source>
</evidence>
<dbReference type="Proteomes" id="UP001221142">
    <property type="component" value="Unassembled WGS sequence"/>
</dbReference>
<dbReference type="AlphaFoldDB" id="A0AAD7FBY1"/>
<feature type="region of interest" description="Disordered" evidence="3">
    <location>
        <begin position="242"/>
        <end position="266"/>
    </location>
</feature>
<name>A0AAD7FBY1_9AGAR</name>
<evidence type="ECO:0000256" key="2">
    <source>
        <dbReference type="ARBA" id="ARBA00035112"/>
    </source>
</evidence>
<dbReference type="EMBL" id="JARKIF010000026">
    <property type="protein sequence ID" value="KAJ7614577.1"/>
    <property type="molecule type" value="Genomic_DNA"/>
</dbReference>
<comment type="pathway">
    <text evidence="1">Mycotoxin biosynthesis.</text>
</comment>
<dbReference type="InterPro" id="IPR021765">
    <property type="entry name" value="UstYa-like"/>
</dbReference>
<protein>
    <submittedName>
        <fullName evidence="4">Uncharacterized protein</fullName>
    </submittedName>
</protein>
<reference evidence="4" key="1">
    <citation type="submission" date="2023-03" db="EMBL/GenBank/DDBJ databases">
        <title>Massive genome expansion in bonnet fungi (Mycena s.s.) driven by repeated elements and novel gene families across ecological guilds.</title>
        <authorList>
            <consortium name="Lawrence Berkeley National Laboratory"/>
            <person name="Harder C.B."/>
            <person name="Miyauchi S."/>
            <person name="Viragh M."/>
            <person name="Kuo A."/>
            <person name="Thoen E."/>
            <person name="Andreopoulos B."/>
            <person name="Lu D."/>
            <person name="Skrede I."/>
            <person name="Drula E."/>
            <person name="Henrissat B."/>
            <person name="Morin E."/>
            <person name="Kohler A."/>
            <person name="Barry K."/>
            <person name="LaButti K."/>
            <person name="Morin E."/>
            <person name="Salamov A."/>
            <person name="Lipzen A."/>
            <person name="Mereny Z."/>
            <person name="Hegedus B."/>
            <person name="Baldrian P."/>
            <person name="Stursova M."/>
            <person name="Weitz H."/>
            <person name="Taylor A."/>
            <person name="Grigoriev I.V."/>
            <person name="Nagy L.G."/>
            <person name="Martin F."/>
            <person name="Kauserud H."/>
        </authorList>
    </citation>
    <scope>NUCLEOTIDE SEQUENCE</scope>
    <source>
        <strain evidence="4">9284</strain>
    </source>
</reference>
<evidence type="ECO:0000256" key="3">
    <source>
        <dbReference type="SAM" id="MobiDB-lite"/>
    </source>
</evidence>
<proteinExistence type="inferred from homology"/>
<dbReference type="GO" id="GO:0043386">
    <property type="term" value="P:mycotoxin biosynthetic process"/>
    <property type="evidence" value="ECO:0007669"/>
    <property type="project" value="InterPro"/>
</dbReference>
<dbReference type="PANTHER" id="PTHR33365:SF4">
    <property type="entry name" value="CYCLOCHLOROTINE BIOSYNTHESIS PROTEIN O"/>
    <property type="match status" value="1"/>
</dbReference>
<sequence length="266" mass="30186">MARGVHLSTSLQFDTPAGTSTLYLYCELDLLLREWRISSVSAPAEDAVHPKIVKFTRGLADDIPIYERRPTAEVDAAWRELYSVETKIPKSEALKMTNQTWPLHREPGYHIIALDVFHQLHCLVRPAFTFFARNSLQSQDMLRQRIHTPTIGGHPSAISDANTTYPHVPISHLRHCIGAIRQALMCAADITPIVWQWSEPRQLVEQQDDVVHMCRDFGSVRRWAEDADRRFVSRMEDFRAPPGNDGIIGAGETGEEGMDWGGHHDQ</sequence>
<accession>A0AAD7FBY1</accession>
<organism evidence="4 5">
    <name type="scientific">Roridomyces roridus</name>
    <dbReference type="NCBI Taxonomy" id="1738132"/>
    <lineage>
        <taxon>Eukaryota</taxon>
        <taxon>Fungi</taxon>
        <taxon>Dikarya</taxon>
        <taxon>Basidiomycota</taxon>
        <taxon>Agaricomycotina</taxon>
        <taxon>Agaricomycetes</taxon>
        <taxon>Agaricomycetidae</taxon>
        <taxon>Agaricales</taxon>
        <taxon>Marasmiineae</taxon>
        <taxon>Mycenaceae</taxon>
        <taxon>Roridomyces</taxon>
    </lineage>
</organism>
<comment type="similarity">
    <text evidence="2">Belongs to the ustYa family.</text>
</comment>
<comment type="caution">
    <text evidence="4">The sequence shown here is derived from an EMBL/GenBank/DDBJ whole genome shotgun (WGS) entry which is preliminary data.</text>
</comment>
<dbReference type="Pfam" id="PF11807">
    <property type="entry name" value="UstYa"/>
    <property type="match status" value="1"/>
</dbReference>
<dbReference type="PANTHER" id="PTHR33365">
    <property type="entry name" value="YALI0B05434P"/>
    <property type="match status" value="1"/>
</dbReference>
<evidence type="ECO:0000313" key="5">
    <source>
        <dbReference type="Proteomes" id="UP001221142"/>
    </source>
</evidence>
<evidence type="ECO:0000313" key="4">
    <source>
        <dbReference type="EMBL" id="KAJ7614577.1"/>
    </source>
</evidence>